<dbReference type="PROSITE" id="PS50994">
    <property type="entry name" value="INTEGRASE"/>
    <property type="match status" value="1"/>
</dbReference>
<name>A0A840GA88_RHOTE</name>
<protein>
    <recommendedName>
        <fullName evidence="2">Integrase catalytic domain-containing protein</fullName>
    </recommendedName>
</protein>
<feature type="region of interest" description="Disordered" evidence="1">
    <location>
        <begin position="390"/>
        <end position="410"/>
    </location>
</feature>
<sequence>MFAINDVFQPTTPLPKINGPVRVIETVGLEKIILIEVGDGANSLPFTIGYRDWLEHLKSDALQKITDPYLMIPSTPGKLPKGATERYKNVLKATGIVAQAPASLHTRKALAAANAEIAKAMGLNGRTIKRWLCEWLRSGRNPVAVLRVFLEGDADRSVKPQERGNKRGVTGRVSESTSDTPAHEVMDSIAKAWNLYVVKQKKKWRDAYHDMLIDIYKIPAGAFSPDDGGYFLDPALIDKYRAPTWPQTRYRFRQLKKAAFQRDAELPRGNRGKATDDAFGPGFFEIDATYFQIQLVSRLTKGKLVGRPAVYLIVDIYSGAIVGYAVTLENPSWATAALALYNCFSDKGAVFERLGLPYAAKDWPCRELPTMLRADRAELVSNMGQEFPASGIRVETPPPMTPEAKGTVEGKHAEIKKPQKGRFDLPGRFAKIRKRRDPDGKKAAALDILEFERILVEIIMDINREPVEAKRIPPDALPEGAKVASRIGFYEWGLTHRAGFTREMGPNFVYEHLLTTMKATVTSRGIHAKGEIFNCDRLRELGYLAAAIDDKVKLAVAYNPLLASEVYFYDRKRSTWTPAFNTDPEIYRLKASFAEAENYRGWQEVLTRQAAFNAHGKRRERQTYIRQTIKDAVKGKKKTLIKTSAAQAGIRENRAQERANERSPGLNGALPTTVPPETGAPTAASTVVDSSAKPNKADKFKQLWSAVDAISKN</sequence>
<feature type="compositionally biased region" description="Polar residues" evidence="1">
    <location>
        <begin position="683"/>
        <end position="693"/>
    </location>
</feature>
<proteinExistence type="predicted"/>
<reference evidence="3 4" key="1">
    <citation type="submission" date="2020-08" db="EMBL/GenBank/DDBJ databases">
        <title>Genome sequencing of Purple Non-Sulfur Bacteria from various extreme environments.</title>
        <authorList>
            <person name="Mayer M."/>
        </authorList>
    </citation>
    <scope>NUCLEOTIDE SEQUENCE [LARGE SCALE GENOMIC DNA]</scope>
    <source>
        <strain evidence="3 4">2761</strain>
    </source>
</reference>
<dbReference type="GO" id="GO:0003676">
    <property type="term" value="F:nucleic acid binding"/>
    <property type="evidence" value="ECO:0007669"/>
    <property type="project" value="InterPro"/>
</dbReference>
<feature type="region of interest" description="Disordered" evidence="1">
    <location>
        <begin position="157"/>
        <end position="181"/>
    </location>
</feature>
<evidence type="ECO:0000256" key="1">
    <source>
        <dbReference type="SAM" id="MobiDB-lite"/>
    </source>
</evidence>
<dbReference type="Gene3D" id="3.30.420.10">
    <property type="entry name" value="Ribonuclease H-like superfamily/Ribonuclease H"/>
    <property type="match status" value="1"/>
</dbReference>
<comment type="caution">
    <text evidence="3">The sequence shown here is derived from an EMBL/GenBank/DDBJ whole genome shotgun (WGS) entry which is preliminary data.</text>
</comment>
<dbReference type="Proteomes" id="UP000587070">
    <property type="component" value="Unassembled WGS sequence"/>
</dbReference>
<dbReference type="GO" id="GO:0015074">
    <property type="term" value="P:DNA integration"/>
    <property type="evidence" value="ECO:0007669"/>
    <property type="project" value="InterPro"/>
</dbReference>
<feature type="compositionally biased region" description="Basic and acidic residues" evidence="1">
    <location>
        <begin position="651"/>
        <end position="661"/>
    </location>
</feature>
<dbReference type="EMBL" id="JACIGE010000014">
    <property type="protein sequence ID" value="MBB4248785.1"/>
    <property type="molecule type" value="Genomic_DNA"/>
</dbReference>
<dbReference type="InterPro" id="IPR012337">
    <property type="entry name" value="RNaseH-like_sf"/>
</dbReference>
<feature type="domain" description="Integrase catalytic" evidence="2">
    <location>
        <begin position="277"/>
        <end position="482"/>
    </location>
</feature>
<keyword evidence="4" id="KW-1185">Reference proteome</keyword>
<dbReference type="AlphaFoldDB" id="A0A840GA88"/>
<dbReference type="InterPro" id="IPR001584">
    <property type="entry name" value="Integrase_cat-core"/>
</dbReference>
<evidence type="ECO:0000259" key="2">
    <source>
        <dbReference type="PROSITE" id="PS50994"/>
    </source>
</evidence>
<feature type="region of interest" description="Disordered" evidence="1">
    <location>
        <begin position="643"/>
        <end position="694"/>
    </location>
</feature>
<gene>
    <name evidence="3" type="ORF">GGD90_003185</name>
</gene>
<dbReference type="InterPro" id="IPR036397">
    <property type="entry name" value="RNaseH_sf"/>
</dbReference>
<evidence type="ECO:0000313" key="3">
    <source>
        <dbReference type="EMBL" id="MBB4248785.1"/>
    </source>
</evidence>
<accession>A0A840GA88</accession>
<dbReference type="SUPFAM" id="SSF53098">
    <property type="entry name" value="Ribonuclease H-like"/>
    <property type="match status" value="1"/>
</dbReference>
<organism evidence="3 4">
    <name type="scientific">Rhodocyclus tenuis</name>
    <name type="common">Rhodospirillum tenue</name>
    <dbReference type="NCBI Taxonomy" id="1066"/>
    <lineage>
        <taxon>Bacteria</taxon>
        <taxon>Pseudomonadati</taxon>
        <taxon>Pseudomonadota</taxon>
        <taxon>Betaproteobacteria</taxon>
        <taxon>Rhodocyclales</taxon>
        <taxon>Rhodocyclaceae</taxon>
        <taxon>Rhodocyclus</taxon>
    </lineage>
</organism>
<evidence type="ECO:0000313" key="4">
    <source>
        <dbReference type="Proteomes" id="UP000587070"/>
    </source>
</evidence>
<dbReference type="RefSeq" id="WP_184415253.1">
    <property type="nucleotide sequence ID" value="NZ_JACIGE010000014.1"/>
</dbReference>